<accession>A0ACC1B0I5</accession>
<name>A0ACC1B0I5_9ROSI</name>
<sequence>MPLERDFNPPGDSCIVSLNKDAQLYNNKLEGLLGFEIVDMACCQVAGARVHGSLIPSKHFMDGDSNIISPMNVRQLAKQMMLELCLSRIGADFAGQSMYPIFFSGFLLFKDGDLYQILLMCISLPGQELGFQGFTPPYLAPSTKGSMILQGVNYASGGGGILNQTGSIFGGRINLDAQLDNFANTRQDMISSIGVPATLELLQGALFSVTIGANDFINNYLTPVLSAAEQKLVSPESFVEIMISRFRLQLTRLYNLGARKIVVANVGPIGCLPYQRDVNPSAGESCVSYPNQMAQLFNTKLKSLIAELSSSQQESKFVYADVYHILEDILQNYKSYGFDNINSACCYVAGHHGGLIPCGPLSKVCRDRSKYLFWDPYHPSDAANLLIAKRLLDGDSEDISPINIRQLVNTL</sequence>
<organism evidence="1 2">
    <name type="scientific">Pistacia atlantica</name>
    <dbReference type="NCBI Taxonomy" id="434234"/>
    <lineage>
        <taxon>Eukaryota</taxon>
        <taxon>Viridiplantae</taxon>
        <taxon>Streptophyta</taxon>
        <taxon>Embryophyta</taxon>
        <taxon>Tracheophyta</taxon>
        <taxon>Spermatophyta</taxon>
        <taxon>Magnoliopsida</taxon>
        <taxon>eudicotyledons</taxon>
        <taxon>Gunneridae</taxon>
        <taxon>Pentapetalae</taxon>
        <taxon>rosids</taxon>
        <taxon>malvids</taxon>
        <taxon>Sapindales</taxon>
        <taxon>Anacardiaceae</taxon>
        <taxon>Pistacia</taxon>
    </lineage>
</organism>
<reference evidence="2" key="1">
    <citation type="journal article" date="2023" name="G3 (Bethesda)">
        <title>Genome assembly and association tests identify interacting loci associated with vigor, precocity, and sex in interspecific pistachio rootstocks.</title>
        <authorList>
            <person name="Palmer W."/>
            <person name="Jacygrad E."/>
            <person name="Sagayaradj S."/>
            <person name="Cavanaugh K."/>
            <person name="Han R."/>
            <person name="Bertier L."/>
            <person name="Beede B."/>
            <person name="Kafkas S."/>
            <person name="Golino D."/>
            <person name="Preece J."/>
            <person name="Michelmore R."/>
        </authorList>
    </citation>
    <scope>NUCLEOTIDE SEQUENCE [LARGE SCALE GENOMIC DNA]</scope>
</reference>
<comment type="caution">
    <text evidence="1">The sequence shown here is derived from an EMBL/GenBank/DDBJ whole genome shotgun (WGS) entry which is preliminary data.</text>
</comment>
<keyword evidence="2" id="KW-1185">Reference proteome</keyword>
<gene>
    <name evidence="1" type="ORF">Patl1_24868</name>
</gene>
<evidence type="ECO:0000313" key="2">
    <source>
        <dbReference type="Proteomes" id="UP001164250"/>
    </source>
</evidence>
<dbReference type="Proteomes" id="UP001164250">
    <property type="component" value="Chromosome 7"/>
</dbReference>
<evidence type="ECO:0000313" key="1">
    <source>
        <dbReference type="EMBL" id="KAJ0092414.1"/>
    </source>
</evidence>
<proteinExistence type="predicted"/>
<dbReference type="EMBL" id="CM047903">
    <property type="protein sequence ID" value="KAJ0092414.1"/>
    <property type="molecule type" value="Genomic_DNA"/>
</dbReference>
<protein>
    <submittedName>
        <fullName evidence="1">Uncharacterized protein</fullName>
    </submittedName>
</protein>